<gene>
    <name evidence="4" type="ORF">A3B50_02890</name>
</gene>
<evidence type="ECO:0008006" key="6">
    <source>
        <dbReference type="Google" id="ProtNLM"/>
    </source>
</evidence>
<dbReference type="PANTHER" id="PTHR11851:SF49">
    <property type="entry name" value="MITOCHONDRIAL-PROCESSING PEPTIDASE SUBUNIT ALPHA"/>
    <property type="match status" value="1"/>
</dbReference>
<dbReference type="EMBL" id="MGAQ01000011">
    <property type="protein sequence ID" value="OGK50770.1"/>
    <property type="molecule type" value="Genomic_DNA"/>
</dbReference>
<feature type="domain" description="Peptidase M16 N-terminal" evidence="2">
    <location>
        <begin position="14"/>
        <end position="159"/>
    </location>
</feature>
<name>A0A1F7J592_9BACT</name>
<comment type="caution">
    <text evidence="4">The sequence shown here is derived from an EMBL/GenBank/DDBJ whole genome shotgun (WGS) entry which is preliminary data.</text>
</comment>
<dbReference type="InterPro" id="IPR011765">
    <property type="entry name" value="Pept_M16_N"/>
</dbReference>
<dbReference type="Pfam" id="PF00675">
    <property type="entry name" value="Peptidase_M16"/>
    <property type="match status" value="1"/>
</dbReference>
<dbReference type="AlphaFoldDB" id="A0A1F7J592"/>
<sequence length="426" mass="47640">MKPQLITIPNGLKVLLVDTKSFPTLTTMLLVGAGSRYENKVNNGVAHFFEHMAFKGSTKYPDSFTIASTIEGLGGSFNAFTSKDHTGYWIKATNEHFPTVIDVISDMVLNPLLAEDEIEREKGVIAEEINMYEDTPSRKVAEIFEQLLYDGNPLGFDIAGSKETVKKFTRKTFTDYIANLYHPKNSVVVVAGGFDSKTDYKKIIEEKFKGWKNGKKKADFEVLKEKQSAPAILIQHKKTEQTHFALGFRAYATGDKRRHAAGLLSAVLGGGMSSRLFMEVRERRGLCYYISTGRETYVDVGNFVSHAGVTNNLDKTKEAIRVTLTEHKKIATGDLKKEEVFKAKELLKGRLLLSLEDSQNVSMFFGNRLLLEGETLSPEELVKKIDEVEMNEIVEVAKDLFKPEKLNLALIGPFQKGDITATDLAF</sequence>
<dbReference type="InterPro" id="IPR050361">
    <property type="entry name" value="MPP/UQCRC_Complex"/>
</dbReference>
<dbReference type="Gene3D" id="3.30.830.10">
    <property type="entry name" value="Metalloenzyme, LuxS/M16 peptidase-like"/>
    <property type="match status" value="2"/>
</dbReference>
<reference evidence="4 5" key="1">
    <citation type="journal article" date="2016" name="Nat. Commun.">
        <title>Thousands of microbial genomes shed light on interconnected biogeochemical processes in an aquifer system.</title>
        <authorList>
            <person name="Anantharaman K."/>
            <person name="Brown C.T."/>
            <person name="Hug L.A."/>
            <person name="Sharon I."/>
            <person name="Castelle C.J."/>
            <person name="Probst A.J."/>
            <person name="Thomas B.C."/>
            <person name="Singh A."/>
            <person name="Wilkins M.J."/>
            <person name="Karaoz U."/>
            <person name="Brodie E.L."/>
            <person name="Williams K.H."/>
            <person name="Hubbard S.S."/>
            <person name="Banfield J.F."/>
        </authorList>
    </citation>
    <scope>NUCLEOTIDE SEQUENCE [LARGE SCALE GENOMIC DNA]</scope>
</reference>
<protein>
    <recommendedName>
        <fullName evidence="6">Peptidase M16</fullName>
    </recommendedName>
</protein>
<feature type="domain" description="Peptidase M16 C-terminal" evidence="3">
    <location>
        <begin position="167"/>
        <end position="346"/>
    </location>
</feature>
<comment type="similarity">
    <text evidence="1">Belongs to the peptidase M16 family.</text>
</comment>
<dbReference type="Pfam" id="PF05193">
    <property type="entry name" value="Peptidase_M16_C"/>
    <property type="match status" value="1"/>
</dbReference>
<dbReference type="SUPFAM" id="SSF63411">
    <property type="entry name" value="LuxS/MPP-like metallohydrolase"/>
    <property type="match status" value="2"/>
</dbReference>
<evidence type="ECO:0000313" key="4">
    <source>
        <dbReference type="EMBL" id="OGK50770.1"/>
    </source>
</evidence>
<organism evidence="4 5">
    <name type="scientific">Candidatus Roizmanbacteria bacterium RIFCSPLOWO2_01_FULL_40_42</name>
    <dbReference type="NCBI Taxonomy" id="1802066"/>
    <lineage>
        <taxon>Bacteria</taxon>
        <taxon>Candidatus Roizmaniibacteriota</taxon>
    </lineage>
</organism>
<dbReference type="PANTHER" id="PTHR11851">
    <property type="entry name" value="METALLOPROTEASE"/>
    <property type="match status" value="1"/>
</dbReference>
<evidence type="ECO:0000259" key="2">
    <source>
        <dbReference type="Pfam" id="PF00675"/>
    </source>
</evidence>
<dbReference type="GO" id="GO:0046872">
    <property type="term" value="F:metal ion binding"/>
    <property type="evidence" value="ECO:0007669"/>
    <property type="project" value="InterPro"/>
</dbReference>
<proteinExistence type="inferred from homology"/>
<evidence type="ECO:0000256" key="1">
    <source>
        <dbReference type="ARBA" id="ARBA00007261"/>
    </source>
</evidence>
<evidence type="ECO:0000313" key="5">
    <source>
        <dbReference type="Proteomes" id="UP000178558"/>
    </source>
</evidence>
<accession>A0A1F7J592</accession>
<dbReference type="InterPro" id="IPR007863">
    <property type="entry name" value="Peptidase_M16_C"/>
</dbReference>
<evidence type="ECO:0000259" key="3">
    <source>
        <dbReference type="Pfam" id="PF05193"/>
    </source>
</evidence>
<dbReference type="Proteomes" id="UP000178558">
    <property type="component" value="Unassembled WGS sequence"/>
</dbReference>
<dbReference type="InterPro" id="IPR011249">
    <property type="entry name" value="Metalloenz_LuxS/M16"/>
</dbReference>